<evidence type="ECO:0000259" key="3">
    <source>
        <dbReference type="PROSITE" id="PS50977"/>
    </source>
</evidence>
<dbReference type="Pfam" id="PF00440">
    <property type="entry name" value="TetR_N"/>
    <property type="match status" value="1"/>
</dbReference>
<dbReference type="GO" id="GO:0003677">
    <property type="term" value="F:DNA binding"/>
    <property type="evidence" value="ECO:0007669"/>
    <property type="project" value="UniProtKB-UniRule"/>
</dbReference>
<dbReference type="InterPro" id="IPR009057">
    <property type="entry name" value="Homeodomain-like_sf"/>
</dbReference>
<dbReference type="InterPro" id="IPR050624">
    <property type="entry name" value="HTH-type_Tx_Regulator"/>
</dbReference>
<evidence type="ECO:0000256" key="1">
    <source>
        <dbReference type="ARBA" id="ARBA00023125"/>
    </source>
</evidence>
<evidence type="ECO:0000313" key="5">
    <source>
        <dbReference type="Proteomes" id="UP000824201"/>
    </source>
</evidence>
<dbReference type="Gene3D" id="1.10.357.10">
    <property type="entry name" value="Tetracycline Repressor, domain 2"/>
    <property type="match status" value="1"/>
</dbReference>
<protein>
    <submittedName>
        <fullName evidence="4">TetR/AcrR family transcriptional regulator</fullName>
    </submittedName>
</protein>
<dbReference type="InterPro" id="IPR001647">
    <property type="entry name" value="HTH_TetR"/>
</dbReference>
<dbReference type="AlphaFoldDB" id="A0A9D1JEV5"/>
<feature type="domain" description="HTH tetR-type" evidence="3">
    <location>
        <begin position="8"/>
        <end position="69"/>
    </location>
</feature>
<reference evidence="4" key="1">
    <citation type="submission" date="2020-10" db="EMBL/GenBank/DDBJ databases">
        <authorList>
            <person name="Gilroy R."/>
        </authorList>
    </citation>
    <scope>NUCLEOTIDE SEQUENCE</scope>
    <source>
        <strain evidence="4">ChiW13-3771</strain>
    </source>
</reference>
<dbReference type="SUPFAM" id="SSF46689">
    <property type="entry name" value="Homeodomain-like"/>
    <property type="match status" value="1"/>
</dbReference>
<organism evidence="4 5">
    <name type="scientific">Candidatus Fimimorpha faecalis</name>
    <dbReference type="NCBI Taxonomy" id="2840824"/>
    <lineage>
        <taxon>Bacteria</taxon>
        <taxon>Bacillati</taxon>
        <taxon>Bacillota</taxon>
        <taxon>Clostridia</taxon>
        <taxon>Eubacteriales</taxon>
        <taxon>Candidatus Fimimorpha</taxon>
    </lineage>
</organism>
<keyword evidence="1 2" id="KW-0238">DNA-binding</keyword>
<proteinExistence type="predicted"/>
<sequence length="214" mass="24831">MARNKYPEITVDKILDVSERLFLEKGYDNTTIQDIVNELGGLTKGAIYHHFKSKEEIMEALGDRMFLNSNPFEVVKKRTDLNGLQKMKLVIMLNQSDKAHVELTRQAVPLLKNPHIFTRMIETNRRILCPYWLELIEEGQRDGSIQTEYAKELSELLVLLDLWMIPSVFPGGVEEIQRRYQCISEILGKIGLPLYDDKIAELIKSLPYYSEENK</sequence>
<evidence type="ECO:0000313" key="4">
    <source>
        <dbReference type="EMBL" id="HIR89911.1"/>
    </source>
</evidence>
<dbReference type="PANTHER" id="PTHR43479:SF11">
    <property type="entry name" value="ACREF_ENVCD OPERON REPRESSOR-RELATED"/>
    <property type="match status" value="1"/>
</dbReference>
<dbReference type="PANTHER" id="PTHR43479">
    <property type="entry name" value="ACREF/ENVCD OPERON REPRESSOR-RELATED"/>
    <property type="match status" value="1"/>
</dbReference>
<accession>A0A9D1JEV5</accession>
<dbReference type="PROSITE" id="PS50977">
    <property type="entry name" value="HTH_TETR_2"/>
    <property type="match status" value="1"/>
</dbReference>
<evidence type="ECO:0000256" key="2">
    <source>
        <dbReference type="PROSITE-ProRule" id="PRU00335"/>
    </source>
</evidence>
<comment type="caution">
    <text evidence="4">The sequence shown here is derived from an EMBL/GenBank/DDBJ whole genome shotgun (WGS) entry which is preliminary data.</text>
</comment>
<dbReference type="Proteomes" id="UP000824201">
    <property type="component" value="Unassembled WGS sequence"/>
</dbReference>
<dbReference type="EMBL" id="DVHN01000188">
    <property type="protein sequence ID" value="HIR89911.1"/>
    <property type="molecule type" value="Genomic_DNA"/>
</dbReference>
<name>A0A9D1JEV5_9FIRM</name>
<feature type="DNA-binding region" description="H-T-H motif" evidence="2">
    <location>
        <begin position="32"/>
        <end position="51"/>
    </location>
</feature>
<gene>
    <name evidence="4" type="ORF">IAC96_13285</name>
</gene>
<reference evidence="4" key="2">
    <citation type="journal article" date="2021" name="PeerJ">
        <title>Extensive microbial diversity within the chicken gut microbiome revealed by metagenomics and culture.</title>
        <authorList>
            <person name="Gilroy R."/>
            <person name="Ravi A."/>
            <person name="Getino M."/>
            <person name="Pursley I."/>
            <person name="Horton D.L."/>
            <person name="Alikhan N.F."/>
            <person name="Baker D."/>
            <person name="Gharbi K."/>
            <person name="Hall N."/>
            <person name="Watson M."/>
            <person name="Adriaenssens E.M."/>
            <person name="Foster-Nyarko E."/>
            <person name="Jarju S."/>
            <person name="Secka A."/>
            <person name="Antonio M."/>
            <person name="Oren A."/>
            <person name="Chaudhuri R.R."/>
            <person name="La Ragione R."/>
            <person name="Hildebrand F."/>
            <person name="Pallen M.J."/>
        </authorList>
    </citation>
    <scope>NUCLEOTIDE SEQUENCE</scope>
    <source>
        <strain evidence="4">ChiW13-3771</strain>
    </source>
</reference>